<evidence type="ECO:0000313" key="2">
    <source>
        <dbReference type="WBParaSite" id="GPUH_0002055901-mRNA-1"/>
    </source>
</evidence>
<organism evidence="2">
    <name type="scientific">Gongylonema pulchrum</name>
    <dbReference type="NCBI Taxonomy" id="637853"/>
    <lineage>
        <taxon>Eukaryota</taxon>
        <taxon>Metazoa</taxon>
        <taxon>Ecdysozoa</taxon>
        <taxon>Nematoda</taxon>
        <taxon>Chromadorea</taxon>
        <taxon>Rhabditida</taxon>
        <taxon>Spirurina</taxon>
        <taxon>Spiruromorpha</taxon>
        <taxon>Spiruroidea</taxon>
        <taxon>Gongylonematidae</taxon>
        <taxon>Gongylonema</taxon>
    </lineage>
</organism>
<evidence type="ECO:0000256" key="1">
    <source>
        <dbReference type="SAM" id="MobiDB-lite"/>
    </source>
</evidence>
<proteinExistence type="predicted"/>
<dbReference type="AlphaFoldDB" id="A0A183EHU3"/>
<sequence>LAFYLSNFFFCRDLNQSLEKLKLSFKKKFTYYGQQVDKTDDELTSNENTYVEDSFCVKDSFSEEVNQILIIVTSSSAWSEEKSLSENPENISIPKGSEKASAKTADYSTYFKSDFLDEGDADAKISALLELYPELKENADPARKKQNGPEKAPKSSSSDEDDCDEKFEKCTFSAVFIISFDEFIATKDS</sequence>
<name>A0A183EHU3_9BILA</name>
<dbReference type="WBParaSite" id="GPUH_0002055901-mRNA-1">
    <property type="protein sequence ID" value="GPUH_0002055901-mRNA-1"/>
    <property type="gene ID" value="GPUH_0002055901"/>
</dbReference>
<reference evidence="2" key="1">
    <citation type="submission" date="2016-06" db="UniProtKB">
        <authorList>
            <consortium name="WormBaseParasite"/>
        </authorList>
    </citation>
    <scope>IDENTIFICATION</scope>
</reference>
<feature type="region of interest" description="Disordered" evidence="1">
    <location>
        <begin position="138"/>
        <end position="164"/>
    </location>
</feature>
<feature type="compositionally biased region" description="Basic and acidic residues" evidence="1">
    <location>
        <begin position="138"/>
        <end position="153"/>
    </location>
</feature>
<protein>
    <submittedName>
        <fullName evidence="2">BESS domain-containing protein</fullName>
    </submittedName>
</protein>
<accession>A0A183EHU3</accession>